<dbReference type="Proteomes" id="UP000475862">
    <property type="component" value="Unassembled WGS sequence"/>
</dbReference>
<dbReference type="AlphaFoldDB" id="A0A6G0TTU3"/>
<gene>
    <name evidence="1" type="ORF">AGLY_006594</name>
</gene>
<evidence type="ECO:0000313" key="1">
    <source>
        <dbReference type="EMBL" id="KAE9537571.1"/>
    </source>
</evidence>
<reference evidence="1 2" key="1">
    <citation type="submission" date="2019-08" db="EMBL/GenBank/DDBJ databases">
        <title>The genome of the soybean aphid Biotype 1, its phylome, world population structure and adaptation to the North American continent.</title>
        <authorList>
            <person name="Giordano R."/>
            <person name="Donthu R.K."/>
            <person name="Hernandez A.G."/>
            <person name="Wright C.L."/>
            <person name="Zimin A.V."/>
        </authorList>
    </citation>
    <scope>NUCLEOTIDE SEQUENCE [LARGE SCALE GENOMIC DNA]</scope>
    <source>
        <tissue evidence="1">Whole aphids</tissue>
    </source>
</reference>
<sequence>MHIVWDMECTCSFKPRVAQSIIKEKDKNKLKIVALQIFKKQQYFMVNLMNNNCLELVLQCQPKNLSAENEGILQEKKDGFYDSVDSTLFTLPQYRIRIVLGNLNANIFKEAMFRPNIGNHSLYKITNNNGLKLIDFACKNVSTRFKNRIQEVRTIKGADVDSDHYLDKRKLRVKIKKVTHKKGIVIFKTKKFEYLWKIQTSDVGKIRRIDTDINESIDSTWKKIKDTIKVVIESEVGKLKTARKP</sequence>
<evidence type="ECO:0000313" key="2">
    <source>
        <dbReference type="Proteomes" id="UP000475862"/>
    </source>
</evidence>
<keyword evidence="2" id="KW-1185">Reference proteome</keyword>
<dbReference type="OrthoDB" id="6627613at2759"/>
<evidence type="ECO:0008006" key="3">
    <source>
        <dbReference type="Google" id="ProtNLM"/>
    </source>
</evidence>
<name>A0A6G0TTU3_APHGL</name>
<proteinExistence type="predicted"/>
<comment type="caution">
    <text evidence="1">The sequence shown here is derived from an EMBL/GenBank/DDBJ whole genome shotgun (WGS) entry which is preliminary data.</text>
</comment>
<dbReference type="EMBL" id="VYZN01000018">
    <property type="protein sequence ID" value="KAE9537571.1"/>
    <property type="molecule type" value="Genomic_DNA"/>
</dbReference>
<protein>
    <recommendedName>
        <fullName evidence="3">Endonuclease/exonuclease/phosphatase domain-containing protein</fullName>
    </recommendedName>
</protein>
<accession>A0A6G0TTU3</accession>
<organism evidence="1 2">
    <name type="scientific">Aphis glycines</name>
    <name type="common">Soybean aphid</name>
    <dbReference type="NCBI Taxonomy" id="307491"/>
    <lineage>
        <taxon>Eukaryota</taxon>
        <taxon>Metazoa</taxon>
        <taxon>Ecdysozoa</taxon>
        <taxon>Arthropoda</taxon>
        <taxon>Hexapoda</taxon>
        <taxon>Insecta</taxon>
        <taxon>Pterygota</taxon>
        <taxon>Neoptera</taxon>
        <taxon>Paraneoptera</taxon>
        <taxon>Hemiptera</taxon>
        <taxon>Sternorrhyncha</taxon>
        <taxon>Aphidomorpha</taxon>
        <taxon>Aphidoidea</taxon>
        <taxon>Aphididae</taxon>
        <taxon>Aphidini</taxon>
        <taxon>Aphis</taxon>
        <taxon>Aphis</taxon>
    </lineage>
</organism>